<dbReference type="AlphaFoldDB" id="A0A370X3L9"/>
<evidence type="ECO:0000313" key="1">
    <source>
        <dbReference type="EMBL" id="RDS83014.1"/>
    </source>
</evidence>
<keyword evidence="2" id="KW-1185">Reference proteome</keyword>
<sequence>MSFAIAGCATAPNQPVQSSASLANVFSDTNAYAEQAFSLGALPASVRDTLNANDVATSELSFHRITIQARSKWFKMGTDAPQNFTEHVTYDNLGKGVIRAISTDFSNGFTYRTEISLTYRNYVGLMMQKFASSATAMPAVSAVLQFDRFEPALSSDKLAYTMRSGYIGKPGLTQPWQIVCQLGRSYSGTVVNAHIAGNVREMSCQSVNANGVTTEVRDYVYLQQYGLALTRAVKSASSDYTVDLVDFKAE</sequence>
<dbReference type="RefSeq" id="WP_115494961.1">
    <property type="nucleotide sequence ID" value="NZ_QRBE01000003.1"/>
</dbReference>
<organism evidence="1 2">
    <name type="scientific">Dyella monticola</name>
    <dbReference type="NCBI Taxonomy" id="1927958"/>
    <lineage>
        <taxon>Bacteria</taxon>
        <taxon>Pseudomonadati</taxon>
        <taxon>Pseudomonadota</taxon>
        <taxon>Gammaproteobacteria</taxon>
        <taxon>Lysobacterales</taxon>
        <taxon>Rhodanobacteraceae</taxon>
        <taxon>Dyella</taxon>
    </lineage>
</organism>
<accession>A0A370X3L9</accession>
<gene>
    <name evidence="1" type="ORF">DWU98_07740</name>
</gene>
<dbReference type="Proteomes" id="UP000254258">
    <property type="component" value="Unassembled WGS sequence"/>
</dbReference>
<dbReference type="EMBL" id="QRBE01000003">
    <property type="protein sequence ID" value="RDS83014.1"/>
    <property type="molecule type" value="Genomic_DNA"/>
</dbReference>
<protein>
    <submittedName>
        <fullName evidence="1">Uncharacterized protein</fullName>
    </submittedName>
</protein>
<comment type="caution">
    <text evidence="1">The sequence shown here is derived from an EMBL/GenBank/DDBJ whole genome shotgun (WGS) entry which is preliminary data.</text>
</comment>
<evidence type="ECO:0000313" key="2">
    <source>
        <dbReference type="Proteomes" id="UP000254258"/>
    </source>
</evidence>
<reference evidence="1 2" key="1">
    <citation type="submission" date="2018-07" db="EMBL/GenBank/DDBJ databases">
        <title>Dyella monticola sp. nov. and Dyella psychrodurans sp. nov. isolated from monsoon evergreen broad-leaved forest soil of Dinghu Mountain, China.</title>
        <authorList>
            <person name="Gao Z."/>
            <person name="Qiu L."/>
        </authorList>
    </citation>
    <scope>NUCLEOTIDE SEQUENCE [LARGE SCALE GENOMIC DNA]</scope>
    <source>
        <strain evidence="1 2">4G-K06</strain>
    </source>
</reference>
<dbReference type="OrthoDB" id="5947001at2"/>
<name>A0A370X3L9_9GAMM</name>
<proteinExistence type="predicted"/>